<dbReference type="AlphaFoldDB" id="U4VFG6"/>
<gene>
    <name evidence="1" type="ORF">Q644_20885</name>
</gene>
<dbReference type="EMBL" id="ASXJ01000152">
    <property type="protein sequence ID" value="ERM01597.1"/>
    <property type="molecule type" value="Genomic_DNA"/>
</dbReference>
<proteinExistence type="predicted"/>
<evidence type="ECO:0000313" key="2">
    <source>
        <dbReference type="Proteomes" id="UP000016842"/>
    </source>
</evidence>
<comment type="caution">
    <text evidence="1">The sequence shown here is derived from an EMBL/GenBank/DDBJ whole genome shotgun (WGS) entry which is preliminary data.</text>
</comment>
<name>U4VFG6_9HYPH</name>
<accession>U4VFG6</accession>
<sequence length="44" mass="4655">MEIHAEPEILRIAGTANHVAVSPGHRHSLLLGVGDLEAGRESDV</sequence>
<evidence type="ECO:0000313" key="1">
    <source>
        <dbReference type="EMBL" id="ERM01597.1"/>
    </source>
</evidence>
<dbReference type="PATRIC" id="fig|1337887.3.peg.2847"/>
<dbReference type="Proteomes" id="UP000016842">
    <property type="component" value="Unassembled WGS sequence"/>
</dbReference>
<reference evidence="1 2" key="1">
    <citation type="journal article" date="2014" name="FEMS Microbiol. Lett.">
        <title>Genome sequencing analysis reveals virulence-related gene content of Ochrobactrum intermedium strain 229E, a urease-positive strain isolated from the human gastric niche.</title>
        <authorList>
            <person name="Kulkarni G.J."/>
            <person name="Shetty S."/>
            <person name="Dharne M.S."/>
            <person name="Shouche Y.S."/>
        </authorList>
    </citation>
    <scope>NUCLEOTIDE SEQUENCE [LARGE SCALE GENOMIC DNA]</scope>
    <source>
        <strain evidence="1 2">229E</strain>
    </source>
</reference>
<protein>
    <submittedName>
        <fullName evidence="1">Uncharacterized protein</fullName>
    </submittedName>
</protein>
<organism evidence="1 2">
    <name type="scientific">Brucella intermedia 229E</name>
    <dbReference type="NCBI Taxonomy" id="1337887"/>
    <lineage>
        <taxon>Bacteria</taxon>
        <taxon>Pseudomonadati</taxon>
        <taxon>Pseudomonadota</taxon>
        <taxon>Alphaproteobacteria</taxon>
        <taxon>Hyphomicrobiales</taxon>
        <taxon>Brucellaceae</taxon>
        <taxon>Brucella/Ochrobactrum group</taxon>
        <taxon>Brucella</taxon>
    </lineage>
</organism>